<evidence type="ECO:0000313" key="3">
    <source>
        <dbReference type="EMBL" id="OWK55520.1"/>
    </source>
</evidence>
<dbReference type="EMBL" id="MUZQ01000198">
    <property type="protein sequence ID" value="OWK55520.1"/>
    <property type="molecule type" value="Genomic_DNA"/>
</dbReference>
<feature type="signal peptide" evidence="1">
    <location>
        <begin position="1"/>
        <end position="21"/>
    </location>
</feature>
<dbReference type="SMART" id="SM00198">
    <property type="entry name" value="SCP"/>
    <property type="match status" value="1"/>
</dbReference>
<organism evidence="3 4">
    <name type="scientific">Lonchura striata</name>
    <name type="common">white-rumped munia</name>
    <dbReference type="NCBI Taxonomy" id="40157"/>
    <lineage>
        <taxon>Eukaryota</taxon>
        <taxon>Metazoa</taxon>
        <taxon>Chordata</taxon>
        <taxon>Craniata</taxon>
        <taxon>Vertebrata</taxon>
        <taxon>Euteleostomi</taxon>
        <taxon>Archelosauria</taxon>
        <taxon>Archosauria</taxon>
        <taxon>Dinosauria</taxon>
        <taxon>Saurischia</taxon>
        <taxon>Theropoda</taxon>
        <taxon>Coelurosauria</taxon>
        <taxon>Aves</taxon>
        <taxon>Neognathae</taxon>
        <taxon>Neoaves</taxon>
        <taxon>Telluraves</taxon>
        <taxon>Australaves</taxon>
        <taxon>Passeriformes</taxon>
        <taxon>Passeroidea</taxon>
        <taxon>Estrildidae</taxon>
        <taxon>Estrildinae</taxon>
        <taxon>Lonchura</taxon>
    </lineage>
</organism>
<dbReference type="Pfam" id="PF00188">
    <property type="entry name" value="CAP"/>
    <property type="match status" value="1"/>
</dbReference>
<protein>
    <submittedName>
        <fullName evidence="3">Peptidase inhibitor 15</fullName>
    </submittedName>
</protein>
<evidence type="ECO:0000256" key="1">
    <source>
        <dbReference type="SAM" id="SignalP"/>
    </source>
</evidence>
<dbReference type="AlphaFoldDB" id="A0A218UQ24"/>
<feature type="domain" description="SCP" evidence="2">
    <location>
        <begin position="65"/>
        <end position="214"/>
    </location>
</feature>
<dbReference type="InterPro" id="IPR014044">
    <property type="entry name" value="CAP_dom"/>
</dbReference>
<comment type="caution">
    <text evidence="3">The sequence shown here is derived from an EMBL/GenBank/DDBJ whole genome shotgun (WGS) entry which is preliminary data.</text>
</comment>
<evidence type="ECO:0000259" key="2">
    <source>
        <dbReference type="SMART" id="SM00198"/>
    </source>
</evidence>
<dbReference type="STRING" id="299123.ENSLSDP00000018902"/>
<gene>
    <name evidence="3" type="primary">PI15</name>
    <name evidence="3" type="ORF">RLOC_00000008</name>
</gene>
<dbReference type="Proteomes" id="UP000197619">
    <property type="component" value="Unassembled WGS sequence"/>
</dbReference>
<accession>A0A218UQ24</accession>
<keyword evidence="1" id="KW-0732">Signal</keyword>
<dbReference type="PANTHER" id="PTHR10334">
    <property type="entry name" value="CYSTEINE-RICH SECRETORY PROTEIN-RELATED"/>
    <property type="match status" value="1"/>
</dbReference>
<name>A0A218UQ24_9PASE</name>
<keyword evidence="4" id="KW-1185">Reference proteome</keyword>
<dbReference type="InterPro" id="IPR035940">
    <property type="entry name" value="CAP_sf"/>
</dbReference>
<proteinExistence type="predicted"/>
<feature type="chain" id="PRO_5012578135" evidence="1">
    <location>
        <begin position="22"/>
        <end position="218"/>
    </location>
</feature>
<sequence>MTVIAAISCSLLFSVLCETSALVLPNSTDLFLSDNNFTDIKTALAAHLDSAKIPKARRKRYISQNDMIAILDYHNQVRGKVFPPASNMEYMVWDETLAKSAEAWAATCIWDHGPSYLLRFLGQNLSVRTGRYRSILQLVKPWYDEVKDYAFPYPQDCNPRCPMRCYGPMCTHYTQGELDWRSTIQSWSPMFSLSSKLWRFLHRQSLFPRSNIKLLILV</sequence>
<reference evidence="3 4" key="1">
    <citation type="submission" date="2017-05" db="EMBL/GenBank/DDBJ databases">
        <title>Genome of assembly of the Bengalese finch, Lonchura striata domestica.</title>
        <authorList>
            <person name="Colquitt B.M."/>
            <person name="Brainard M.S."/>
        </authorList>
    </citation>
    <scope>NUCLEOTIDE SEQUENCE [LARGE SCALE GENOMIC DNA]</scope>
    <source>
        <strain evidence="3">White83orange57</strain>
    </source>
</reference>
<dbReference type="SUPFAM" id="SSF55797">
    <property type="entry name" value="PR-1-like"/>
    <property type="match status" value="1"/>
</dbReference>
<evidence type="ECO:0000313" key="4">
    <source>
        <dbReference type="Proteomes" id="UP000197619"/>
    </source>
</evidence>
<dbReference type="InterPro" id="IPR001283">
    <property type="entry name" value="CRISP-related"/>
</dbReference>
<dbReference type="Gene3D" id="3.40.33.10">
    <property type="entry name" value="CAP"/>
    <property type="match status" value="1"/>
</dbReference>